<dbReference type="EMBL" id="GBXM01077252">
    <property type="protein sequence ID" value="JAH31325.1"/>
    <property type="molecule type" value="Transcribed_RNA"/>
</dbReference>
<feature type="region of interest" description="Disordered" evidence="1">
    <location>
        <begin position="1"/>
        <end position="34"/>
    </location>
</feature>
<accession>A0A0E9RSD7</accession>
<organism evidence="2">
    <name type="scientific">Anguilla anguilla</name>
    <name type="common">European freshwater eel</name>
    <name type="synonym">Muraena anguilla</name>
    <dbReference type="NCBI Taxonomy" id="7936"/>
    <lineage>
        <taxon>Eukaryota</taxon>
        <taxon>Metazoa</taxon>
        <taxon>Chordata</taxon>
        <taxon>Craniata</taxon>
        <taxon>Vertebrata</taxon>
        <taxon>Euteleostomi</taxon>
        <taxon>Actinopterygii</taxon>
        <taxon>Neopterygii</taxon>
        <taxon>Teleostei</taxon>
        <taxon>Anguilliformes</taxon>
        <taxon>Anguillidae</taxon>
        <taxon>Anguilla</taxon>
    </lineage>
</organism>
<feature type="compositionally biased region" description="Basic and acidic residues" evidence="1">
    <location>
        <begin position="1"/>
        <end position="18"/>
    </location>
</feature>
<evidence type="ECO:0000256" key="1">
    <source>
        <dbReference type="SAM" id="MobiDB-lite"/>
    </source>
</evidence>
<reference evidence="2" key="2">
    <citation type="journal article" date="2015" name="Fish Shellfish Immunol.">
        <title>Early steps in the European eel (Anguilla anguilla)-Vibrio vulnificus interaction in the gills: Role of the RtxA13 toxin.</title>
        <authorList>
            <person name="Callol A."/>
            <person name="Pajuelo D."/>
            <person name="Ebbesson L."/>
            <person name="Teles M."/>
            <person name="MacKenzie S."/>
            <person name="Amaro C."/>
        </authorList>
    </citation>
    <scope>NUCLEOTIDE SEQUENCE</scope>
</reference>
<protein>
    <submittedName>
        <fullName evidence="2">Uncharacterized protein</fullName>
    </submittedName>
</protein>
<proteinExistence type="predicted"/>
<name>A0A0E9RSD7_ANGAN</name>
<evidence type="ECO:0000313" key="2">
    <source>
        <dbReference type="EMBL" id="JAH31325.1"/>
    </source>
</evidence>
<dbReference type="AlphaFoldDB" id="A0A0E9RSD7"/>
<reference evidence="2" key="1">
    <citation type="submission" date="2014-11" db="EMBL/GenBank/DDBJ databases">
        <authorList>
            <person name="Amaro Gonzalez C."/>
        </authorList>
    </citation>
    <scope>NUCLEOTIDE SEQUENCE</scope>
</reference>
<sequence length="34" mass="3924">MGELHNGDDQTNPRRCERFYSPGKIPLKPPDELI</sequence>